<dbReference type="STRING" id="573061.Clocel_4301"/>
<dbReference type="PROSITE" id="PS51186">
    <property type="entry name" value="GNAT"/>
    <property type="match status" value="1"/>
</dbReference>
<organism evidence="2 3">
    <name type="scientific">Clostridium cellulovorans (strain ATCC 35296 / DSM 3052 / OCM 3 / 743B)</name>
    <dbReference type="NCBI Taxonomy" id="573061"/>
    <lineage>
        <taxon>Bacteria</taxon>
        <taxon>Bacillati</taxon>
        <taxon>Bacillota</taxon>
        <taxon>Clostridia</taxon>
        <taxon>Eubacteriales</taxon>
        <taxon>Clostridiaceae</taxon>
        <taxon>Clostridium</taxon>
    </lineage>
</organism>
<dbReference type="InterPro" id="IPR020036">
    <property type="entry name" value="PseH"/>
</dbReference>
<dbReference type="GO" id="GO:0016747">
    <property type="term" value="F:acyltransferase activity, transferring groups other than amino-acyl groups"/>
    <property type="evidence" value="ECO:0007669"/>
    <property type="project" value="InterPro"/>
</dbReference>
<evidence type="ECO:0000313" key="2">
    <source>
        <dbReference type="EMBL" id="ADL53958.1"/>
    </source>
</evidence>
<gene>
    <name evidence="2" type="ordered locus">Clocel_4301</name>
</gene>
<name>D9SNG6_CLOC7</name>
<proteinExistence type="predicted"/>
<keyword evidence="3" id="KW-1185">Reference proteome</keyword>
<dbReference type="InterPro" id="IPR000182">
    <property type="entry name" value="GNAT_dom"/>
</dbReference>
<dbReference type="PANTHER" id="PTHR43415:SF3">
    <property type="entry name" value="GNAT-FAMILY ACETYLTRANSFERASE"/>
    <property type="match status" value="1"/>
</dbReference>
<dbReference type="InterPro" id="IPR016181">
    <property type="entry name" value="Acyl_CoA_acyltransferase"/>
</dbReference>
<dbReference type="HOGENOM" id="CLU_013985_3_2_9"/>
<protein>
    <submittedName>
        <fullName evidence="2">Pseudaminic acid biosynthesis N-acetyl transferase</fullName>
    </submittedName>
</protein>
<dbReference type="eggNOG" id="COG1670">
    <property type="taxonomic scope" value="Bacteria"/>
</dbReference>
<sequence>MELVGNKIYLREINKDDTTNIIEWRNSNEVRKFFIDQQLLTEEIHMSWLKSNVETGRAKQFIIVLKEEELPIGSVFLKDIDLKNSKAEFGIFIGEEFGRGKGHGREALKIIVDYGFKVMKLNKIFLRVLEENKAAIKCYQSAGFVYEGIFKDDIKSGNQYKNLIFMALFNK</sequence>
<dbReference type="Proteomes" id="UP000002730">
    <property type="component" value="Chromosome"/>
</dbReference>
<dbReference type="KEGG" id="ccb:Clocel_4301"/>
<evidence type="ECO:0000259" key="1">
    <source>
        <dbReference type="PROSITE" id="PS51186"/>
    </source>
</evidence>
<keyword evidence="2" id="KW-0808">Transferase</keyword>
<accession>D9SNG6</accession>
<feature type="domain" description="N-acetyltransferase" evidence="1">
    <location>
        <begin position="8"/>
        <end position="171"/>
    </location>
</feature>
<dbReference type="Gene3D" id="3.40.630.30">
    <property type="match status" value="1"/>
</dbReference>
<dbReference type="NCBIfam" id="TIGR03585">
    <property type="entry name" value="PseH"/>
    <property type="match status" value="1"/>
</dbReference>
<dbReference type="AlphaFoldDB" id="D9SNG6"/>
<dbReference type="PANTHER" id="PTHR43415">
    <property type="entry name" value="SPERMIDINE N(1)-ACETYLTRANSFERASE"/>
    <property type="match status" value="1"/>
</dbReference>
<evidence type="ECO:0000313" key="3">
    <source>
        <dbReference type="Proteomes" id="UP000002730"/>
    </source>
</evidence>
<dbReference type="SUPFAM" id="SSF55729">
    <property type="entry name" value="Acyl-CoA N-acyltransferases (Nat)"/>
    <property type="match status" value="1"/>
</dbReference>
<dbReference type="Pfam" id="PF13302">
    <property type="entry name" value="Acetyltransf_3"/>
    <property type="match status" value="1"/>
</dbReference>
<dbReference type="OrthoDB" id="9785602at2"/>
<reference evidence="2 3" key="1">
    <citation type="submission" date="2010-08" db="EMBL/GenBank/DDBJ databases">
        <title>Complete sequence of Clostridium cellulovorans 743B.</title>
        <authorList>
            <consortium name="US DOE Joint Genome Institute"/>
            <person name="Lucas S."/>
            <person name="Copeland A."/>
            <person name="Lapidus A."/>
            <person name="Cheng J.-F."/>
            <person name="Bruce D."/>
            <person name="Goodwin L."/>
            <person name="Pitluck S."/>
            <person name="Chertkov O."/>
            <person name="Detter J.C."/>
            <person name="Han C."/>
            <person name="Tapia R."/>
            <person name="Land M."/>
            <person name="Hauser L."/>
            <person name="Chang Y.-J."/>
            <person name="Jeffries C."/>
            <person name="Kyrpides N."/>
            <person name="Ivanova N."/>
            <person name="Mikhailova N."/>
            <person name="Hemme C.L."/>
            <person name="Woyke T."/>
        </authorList>
    </citation>
    <scope>NUCLEOTIDE SEQUENCE [LARGE SCALE GENOMIC DNA]</scope>
    <source>
        <strain evidence="3">ATCC 35296 / DSM 3052 / OCM 3 / 743B</strain>
    </source>
</reference>
<dbReference type="EMBL" id="CP002160">
    <property type="protein sequence ID" value="ADL53958.1"/>
    <property type="molecule type" value="Genomic_DNA"/>
</dbReference>